<evidence type="ECO:0000313" key="1">
    <source>
        <dbReference type="EMBL" id="CAK9026463.1"/>
    </source>
</evidence>
<dbReference type="EMBL" id="CAXAMN010008779">
    <property type="protein sequence ID" value="CAK9026463.1"/>
    <property type="molecule type" value="Genomic_DNA"/>
</dbReference>
<organism evidence="1 2">
    <name type="scientific">Durusdinium trenchii</name>
    <dbReference type="NCBI Taxonomy" id="1381693"/>
    <lineage>
        <taxon>Eukaryota</taxon>
        <taxon>Sar</taxon>
        <taxon>Alveolata</taxon>
        <taxon>Dinophyceae</taxon>
        <taxon>Suessiales</taxon>
        <taxon>Symbiodiniaceae</taxon>
        <taxon>Durusdinium</taxon>
    </lineage>
</organism>
<accession>A0ABP0KJP5</accession>
<name>A0ABP0KJP5_9DINO</name>
<evidence type="ECO:0000313" key="2">
    <source>
        <dbReference type="Proteomes" id="UP001642484"/>
    </source>
</evidence>
<dbReference type="Proteomes" id="UP001642484">
    <property type="component" value="Unassembled WGS sequence"/>
</dbReference>
<proteinExistence type="predicted"/>
<gene>
    <name evidence="1" type="ORF">CCMP2556_LOCUS16370</name>
</gene>
<keyword evidence="2" id="KW-1185">Reference proteome</keyword>
<sequence>MVGLIITVDGRVKMYILLGPPPLEVGMIQQGPSPSPVPGSYHPRPMNFARIHHPSACEGLRSFAVWGFPPRLVTPNFGGPHMHPNRLRGYPNPIKRNPDKVRRLPNVKLKRFDYSLTTSADGLFYLRPPYPPRINRTIECEPPGKAKKNPWPTTVHKDYKLKWKNIEYIFVPELTRKPHGTPQRRWTGPVTRVEHREGKAKVTMVTHDARLLDW</sequence>
<comment type="caution">
    <text evidence="1">The sequence shown here is derived from an EMBL/GenBank/DDBJ whole genome shotgun (WGS) entry which is preliminary data.</text>
</comment>
<protein>
    <submittedName>
        <fullName evidence="1">Uncharacterized protein</fullName>
    </submittedName>
</protein>
<reference evidence="1 2" key="1">
    <citation type="submission" date="2024-02" db="EMBL/GenBank/DDBJ databases">
        <authorList>
            <person name="Chen Y."/>
            <person name="Shah S."/>
            <person name="Dougan E. K."/>
            <person name="Thang M."/>
            <person name="Chan C."/>
        </authorList>
    </citation>
    <scope>NUCLEOTIDE SEQUENCE [LARGE SCALE GENOMIC DNA]</scope>
</reference>